<dbReference type="EMBL" id="FTOH01000004">
    <property type="protein sequence ID" value="SIS76842.1"/>
    <property type="molecule type" value="Genomic_DNA"/>
</dbReference>
<accession>A0A1N7LSV7</accession>
<name>A0A1N7LSV7_9GAMM</name>
<dbReference type="Pfam" id="PF13453">
    <property type="entry name" value="Zn_ribbon_TFIIB"/>
    <property type="match status" value="1"/>
</dbReference>
<evidence type="ECO:0000313" key="3">
    <source>
        <dbReference type="Proteomes" id="UP000185639"/>
    </source>
</evidence>
<feature type="domain" description="Transcription factor zinc-finger" evidence="1">
    <location>
        <begin position="2"/>
        <end position="44"/>
    </location>
</feature>
<dbReference type="RefSeq" id="WP_076515051.1">
    <property type="nucleotide sequence ID" value="NZ_FTOH01000004.1"/>
</dbReference>
<evidence type="ECO:0000259" key="1">
    <source>
        <dbReference type="Pfam" id="PF13453"/>
    </source>
</evidence>
<gene>
    <name evidence="2" type="ORF">SAMN05421686_104196</name>
</gene>
<protein>
    <submittedName>
        <fullName evidence="2">Zn-finger domain-containing nucleic acid-binding protein</fullName>
    </submittedName>
</protein>
<keyword evidence="3" id="KW-1185">Reference proteome</keyword>
<organism evidence="2 3">
    <name type="scientific">Thalassolituus maritimus</name>
    <dbReference type="NCBI Taxonomy" id="484498"/>
    <lineage>
        <taxon>Bacteria</taxon>
        <taxon>Pseudomonadati</taxon>
        <taxon>Pseudomonadota</taxon>
        <taxon>Gammaproteobacteria</taxon>
        <taxon>Oceanospirillales</taxon>
        <taxon>Oceanospirillaceae</taxon>
        <taxon>Thalassolituus</taxon>
    </lineage>
</organism>
<dbReference type="AlphaFoldDB" id="A0A1N7LSV7"/>
<dbReference type="STRING" id="484498.SAMN05421686_104196"/>
<dbReference type="OrthoDB" id="9814037at2"/>
<evidence type="ECO:0000313" key="2">
    <source>
        <dbReference type="EMBL" id="SIS76842.1"/>
    </source>
</evidence>
<dbReference type="InterPro" id="IPR027392">
    <property type="entry name" value="TF_Znf"/>
</dbReference>
<dbReference type="Proteomes" id="UP000185639">
    <property type="component" value="Unassembled WGS sequence"/>
</dbReference>
<proteinExistence type="predicted"/>
<reference evidence="3" key="1">
    <citation type="submission" date="2017-01" db="EMBL/GenBank/DDBJ databases">
        <authorList>
            <person name="Varghese N."/>
            <person name="Submissions S."/>
        </authorList>
    </citation>
    <scope>NUCLEOTIDE SEQUENCE [LARGE SCALE GENOMIC DNA]</scope>
    <source>
        <strain evidence="3">DSM 24913</strain>
    </source>
</reference>
<sequence>MNCPSCKKDSLKPSFIEDGFRAHSCLLCKGNWILIEDFVAWMEKGDQTFSGSDSYVADDSKKALLCPVTGTIMQKYKIKSDSDHKLDYSPHVGGVWLDAGEWEYLKEHGLAAQINSILTDQWQKQLREEGTASNFVSLYKSKFGEDDYLKVKEIREWLENHPDKAELRRYLMAQNPYSV</sequence>